<dbReference type="InterPro" id="IPR003136">
    <property type="entry name" value="Cytidylate_kin"/>
</dbReference>
<evidence type="ECO:0000256" key="5">
    <source>
        <dbReference type="ARBA" id="ARBA00022840"/>
    </source>
</evidence>
<dbReference type="Proteomes" id="UP000231896">
    <property type="component" value="Chromosome"/>
</dbReference>
<evidence type="ECO:0000256" key="2">
    <source>
        <dbReference type="ARBA" id="ARBA00022679"/>
    </source>
</evidence>
<protein>
    <recommendedName>
        <fullName evidence="8">Cytidylate kinase</fullName>
        <shortName evidence="8">CK</shortName>
        <ecNumber evidence="8">2.7.4.25</ecNumber>
    </recommendedName>
    <alternativeName>
        <fullName evidence="8">Cytidine monophosphate kinase</fullName>
        <shortName evidence="8">CMP kinase</shortName>
    </alternativeName>
</protein>
<dbReference type="AlphaFoldDB" id="A0A2K8NVM1"/>
<dbReference type="GO" id="GO:0036431">
    <property type="term" value="F:dCMP kinase activity"/>
    <property type="evidence" value="ECO:0007669"/>
    <property type="project" value="InterPro"/>
</dbReference>
<comment type="catalytic activity">
    <reaction evidence="7 8">
        <text>CMP + ATP = CDP + ADP</text>
        <dbReference type="Rhea" id="RHEA:11600"/>
        <dbReference type="ChEBI" id="CHEBI:30616"/>
        <dbReference type="ChEBI" id="CHEBI:58069"/>
        <dbReference type="ChEBI" id="CHEBI:60377"/>
        <dbReference type="ChEBI" id="CHEBI:456216"/>
        <dbReference type="EC" id="2.7.4.25"/>
    </reaction>
</comment>
<comment type="similarity">
    <text evidence="1 8">Belongs to the cytidylate kinase family. Type 1 subfamily.</text>
</comment>
<keyword evidence="8" id="KW-0963">Cytoplasm</keyword>
<dbReference type="GO" id="GO:0006220">
    <property type="term" value="P:pyrimidine nucleotide metabolic process"/>
    <property type="evidence" value="ECO:0007669"/>
    <property type="project" value="UniProtKB-UniRule"/>
</dbReference>
<feature type="domain" description="Cytidylate kinase" evidence="9">
    <location>
        <begin position="7"/>
        <end position="214"/>
    </location>
</feature>
<dbReference type="GO" id="GO:0005524">
    <property type="term" value="F:ATP binding"/>
    <property type="evidence" value="ECO:0007669"/>
    <property type="project" value="UniProtKB-UniRule"/>
</dbReference>
<reference evidence="10 11" key="1">
    <citation type="submission" date="2017-11" db="EMBL/GenBank/DDBJ databases">
        <title>Genome sequence of Entomoplasma melaleucae M1 (ATCC 49191).</title>
        <authorList>
            <person name="Lo W.-S."/>
            <person name="Gasparich G.E."/>
            <person name="Kuo C.-H."/>
        </authorList>
    </citation>
    <scope>NUCLEOTIDE SEQUENCE [LARGE SCALE GENOMIC DNA]</scope>
    <source>
        <strain evidence="10 11">M1</strain>
    </source>
</reference>
<keyword evidence="2 8" id="KW-0808">Transferase</keyword>
<dbReference type="KEGG" id="eml:EMELA_v1c03250"/>
<evidence type="ECO:0000256" key="4">
    <source>
        <dbReference type="ARBA" id="ARBA00022777"/>
    </source>
</evidence>
<evidence type="ECO:0000313" key="10">
    <source>
        <dbReference type="EMBL" id="ATZ17895.1"/>
    </source>
</evidence>
<dbReference type="Gene3D" id="3.40.50.300">
    <property type="entry name" value="P-loop containing nucleotide triphosphate hydrolases"/>
    <property type="match status" value="1"/>
</dbReference>
<evidence type="ECO:0000259" key="9">
    <source>
        <dbReference type="Pfam" id="PF02224"/>
    </source>
</evidence>
<dbReference type="RefSeq" id="WP_028124450.1">
    <property type="nucleotide sequence ID" value="NZ_CP024964.1"/>
</dbReference>
<dbReference type="GO" id="GO:0005737">
    <property type="term" value="C:cytoplasm"/>
    <property type="evidence" value="ECO:0007669"/>
    <property type="project" value="UniProtKB-SubCell"/>
</dbReference>
<feature type="binding site" evidence="8">
    <location>
        <begin position="11"/>
        <end position="19"/>
    </location>
    <ligand>
        <name>ATP</name>
        <dbReference type="ChEBI" id="CHEBI:30616"/>
    </ligand>
</feature>
<evidence type="ECO:0000256" key="6">
    <source>
        <dbReference type="ARBA" id="ARBA00047615"/>
    </source>
</evidence>
<accession>A0A2K8NVM1</accession>
<dbReference type="HAMAP" id="MF_00238">
    <property type="entry name" value="Cytidyl_kinase_type1"/>
    <property type="match status" value="1"/>
</dbReference>
<keyword evidence="5 8" id="KW-0067">ATP-binding</keyword>
<evidence type="ECO:0000256" key="8">
    <source>
        <dbReference type="HAMAP-Rule" id="MF_00238"/>
    </source>
</evidence>
<organism evidence="10 11">
    <name type="scientific">Mesoplasma melaleucae</name>
    <dbReference type="NCBI Taxonomy" id="81459"/>
    <lineage>
        <taxon>Bacteria</taxon>
        <taxon>Bacillati</taxon>
        <taxon>Mycoplasmatota</taxon>
        <taxon>Mollicutes</taxon>
        <taxon>Entomoplasmatales</taxon>
        <taxon>Entomoplasmataceae</taxon>
        <taxon>Mesoplasma</taxon>
    </lineage>
</organism>
<evidence type="ECO:0000313" key="11">
    <source>
        <dbReference type="Proteomes" id="UP000231896"/>
    </source>
</evidence>
<proteinExistence type="inferred from homology"/>
<evidence type="ECO:0000256" key="7">
    <source>
        <dbReference type="ARBA" id="ARBA00048478"/>
    </source>
</evidence>
<dbReference type="InterPro" id="IPR027417">
    <property type="entry name" value="P-loop_NTPase"/>
</dbReference>
<evidence type="ECO:0000256" key="1">
    <source>
        <dbReference type="ARBA" id="ARBA00009427"/>
    </source>
</evidence>
<dbReference type="OrthoDB" id="9807434at2"/>
<dbReference type="EMBL" id="CP024964">
    <property type="protein sequence ID" value="ATZ17895.1"/>
    <property type="molecule type" value="Genomic_DNA"/>
</dbReference>
<keyword evidence="4 8" id="KW-0418">Kinase</keyword>
<dbReference type="STRING" id="1408435.GCA_000685885_01205"/>
<dbReference type="CDD" id="cd02020">
    <property type="entry name" value="CMPK"/>
    <property type="match status" value="1"/>
</dbReference>
<keyword evidence="11" id="KW-1185">Reference proteome</keyword>
<dbReference type="SUPFAM" id="SSF52540">
    <property type="entry name" value="P-loop containing nucleoside triphosphate hydrolases"/>
    <property type="match status" value="1"/>
</dbReference>
<comment type="subcellular location">
    <subcellularLocation>
        <location evidence="8">Cytoplasm</location>
    </subcellularLocation>
</comment>
<comment type="catalytic activity">
    <reaction evidence="6 8">
        <text>dCMP + ATP = dCDP + ADP</text>
        <dbReference type="Rhea" id="RHEA:25094"/>
        <dbReference type="ChEBI" id="CHEBI:30616"/>
        <dbReference type="ChEBI" id="CHEBI:57566"/>
        <dbReference type="ChEBI" id="CHEBI:58593"/>
        <dbReference type="ChEBI" id="CHEBI:456216"/>
        <dbReference type="EC" id="2.7.4.25"/>
    </reaction>
</comment>
<dbReference type="InterPro" id="IPR011994">
    <property type="entry name" value="Cytidylate_kinase_dom"/>
</dbReference>
<name>A0A2K8NVM1_9MOLU</name>
<gene>
    <name evidence="8 10" type="primary">cmk</name>
    <name evidence="10" type="ORF">EMELA_v1c03250</name>
</gene>
<keyword evidence="3 8" id="KW-0547">Nucleotide-binding</keyword>
<evidence type="ECO:0000256" key="3">
    <source>
        <dbReference type="ARBA" id="ARBA00022741"/>
    </source>
</evidence>
<dbReference type="NCBIfam" id="TIGR00017">
    <property type="entry name" value="cmk"/>
    <property type="match status" value="1"/>
</dbReference>
<dbReference type="GO" id="GO:0036430">
    <property type="term" value="F:CMP kinase activity"/>
    <property type="evidence" value="ECO:0007669"/>
    <property type="project" value="RHEA"/>
</dbReference>
<sequence>MRKKIVVAVDGTAGSGKTVTFNKVAKKIGYHFIDTGLMYRAFTLLCIELKINFNDKAEIIEALNKFNFSVKNSKPHLNKKEVSKRIQENDIVKFINYVTPIPEVRKYMVSAQRVMVKGGGYIEIGRDITTVVLPDADLKIYLDSSVEARAQRRFIQNEKLKIKNNNLEEIKDLIIKRDEQDFKNGLRKVDDAWLIDNSNIPVQDVVNMVIDKIKELEGK</sequence>
<dbReference type="EC" id="2.7.4.25" evidence="8"/>
<dbReference type="Pfam" id="PF02224">
    <property type="entry name" value="Cytidylate_kin"/>
    <property type="match status" value="1"/>
</dbReference>